<dbReference type="Pfam" id="PF00041">
    <property type="entry name" value="fn3"/>
    <property type="match status" value="1"/>
</dbReference>
<keyword evidence="3" id="KW-1185">Reference proteome</keyword>
<dbReference type="PROSITE" id="PS50853">
    <property type="entry name" value="FN3"/>
    <property type="match status" value="1"/>
</dbReference>
<dbReference type="Gene3D" id="2.60.40.10">
    <property type="entry name" value="Immunoglobulins"/>
    <property type="match status" value="1"/>
</dbReference>
<dbReference type="Proteomes" id="UP000005387">
    <property type="component" value="Unassembled WGS sequence"/>
</dbReference>
<name>E0IFD8_9BACL</name>
<reference evidence="2 3" key="1">
    <citation type="submission" date="2010-07" db="EMBL/GenBank/DDBJ databases">
        <title>The draft genome of Paenibacillus curdlanolyticus YK9.</title>
        <authorList>
            <consortium name="US DOE Joint Genome Institute (JGI-PGF)"/>
            <person name="Lucas S."/>
            <person name="Copeland A."/>
            <person name="Lapidus A."/>
            <person name="Cheng J.-F."/>
            <person name="Bruce D."/>
            <person name="Goodwin L."/>
            <person name="Pitluck S."/>
            <person name="Land M.L."/>
            <person name="Hauser L."/>
            <person name="Chang Y.-J."/>
            <person name="Jeffries C."/>
            <person name="Anderson I.J."/>
            <person name="Johnson E."/>
            <person name="Loganathan U."/>
            <person name="Mulhopadhyay B."/>
            <person name="Kyrpides N."/>
            <person name="Woyke T.J."/>
        </authorList>
    </citation>
    <scope>NUCLEOTIDE SEQUENCE [LARGE SCALE GENOMIC DNA]</scope>
    <source>
        <strain evidence="2 3">YK9</strain>
    </source>
</reference>
<sequence>MNRQAGFITWSRFRYVVLVGSIIGSMLLSSIGAAGAPSGGALTNKGNAGSNALSVSALAAETVTAPTGLRSTVSTTTSITLVWSPSTSTAGTIARYEIYNGAALAGTSTTTTYRVMGLTADQAYTFSVKAVDSAGNISASSSSVTVYAVADANEPDNTAATALPINYGTLYFSMISSSTDVDYYKFTALSSVNHVTVSVPSIKNYDVILYDSAMNVVASGTKPTGEWEEVTFPVTPGNVYYIKVLGVSGQYMTAIYQLYLSQVVKQYVYNSPGQLLQTYVQKGLYRHQTDMLYDSNGNLTRKLMSKQILGYRDMDTSPAYSPFDNAGYSGLIGLDANNRSVSVDLGSSRGIAKAELTDSDNTTRLSQGNYVIYKSNDNITYTAVTGWLFSASVVNGRMVHAFTFNGLSARYLRITTNFADASPTFYIKLQDDMKLYLNS</sequence>
<dbReference type="InterPro" id="IPR013783">
    <property type="entry name" value="Ig-like_fold"/>
</dbReference>
<protein>
    <submittedName>
        <fullName evidence="2">Fibronectin type III domain protein</fullName>
    </submittedName>
</protein>
<dbReference type="SUPFAM" id="SSF89260">
    <property type="entry name" value="Collagen-binding domain"/>
    <property type="match status" value="1"/>
</dbReference>
<dbReference type="STRING" id="717606.PaecuDRAFT_4379"/>
<dbReference type="AlphaFoldDB" id="E0IFD8"/>
<dbReference type="SMART" id="SM00060">
    <property type="entry name" value="FN3"/>
    <property type="match status" value="1"/>
</dbReference>
<dbReference type="Gene3D" id="2.60.120.260">
    <property type="entry name" value="Galactose-binding domain-like"/>
    <property type="match status" value="1"/>
</dbReference>
<dbReference type="SUPFAM" id="SSF49785">
    <property type="entry name" value="Galactose-binding domain-like"/>
    <property type="match status" value="1"/>
</dbReference>
<dbReference type="InterPro" id="IPR036116">
    <property type="entry name" value="FN3_sf"/>
</dbReference>
<dbReference type="Gene3D" id="2.60.120.380">
    <property type="match status" value="1"/>
</dbReference>
<dbReference type="InterPro" id="IPR008979">
    <property type="entry name" value="Galactose-bd-like_sf"/>
</dbReference>
<evidence type="ECO:0000313" key="2">
    <source>
        <dbReference type="EMBL" id="EFM08914.1"/>
    </source>
</evidence>
<dbReference type="InterPro" id="IPR003961">
    <property type="entry name" value="FN3_dom"/>
</dbReference>
<gene>
    <name evidence="2" type="ORF">PaecuDRAFT_4379</name>
</gene>
<dbReference type="SUPFAM" id="SSF49265">
    <property type="entry name" value="Fibronectin type III"/>
    <property type="match status" value="1"/>
</dbReference>
<dbReference type="eggNOG" id="COG3325">
    <property type="taxonomic scope" value="Bacteria"/>
</dbReference>
<organism evidence="2 3">
    <name type="scientific">Paenibacillus curdlanolyticus YK9</name>
    <dbReference type="NCBI Taxonomy" id="717606"/>
    <lineage>
        <taxon>Bacteria</taxon>
        <taxon>Bacillati</taxon>
        <taxon>Bacillota</taxon>
        <taxon>Bacilli</taxon>
        <taxon>Bacillales</taxon>
        <taxon>Paenibacillaceae</taxon>
        <taxon>Paenibacillus</taxon>
    </lineage>
</organism>
<evidence type="ECO:0000259" key="1">
    <source>
        <dbReference type="PROSITE" id="PS50853"/>
    </source>
</evidence>
<feature type="domain" description="Fibronectin type-III" evidence="1">
    <location>
        <begin position="65"/>
        <end position="152"/>
    </location>
</feature>
<accession>E0IFD8</accession>
<proteinExistence type="predicted"/>
<dbReference type="EMBL" id="AEDD01000013">
    <property type="protein sequence ID" value="EFM08914.1"/>
    <property type="molecule type" value="Genomic_DNA"/>
</dbReference>
<dbReference type="CDD" id="cd00063">
    <property type="entry name" value="FN3"/>
    <property type="match status" value="1"/>
</dbReference>
<evidence type="ECO:0000313" key="3">
    <source>
        <dbReference type="Proteomes" id="UP000005387"/>
    </source>
</evidence>